<gene>
    <name evidence="7" type="ORF">IV203_011702</name>
    <name evidence="8" type="ORF">IV203_013828</name>
</gene>
<evidence type="ECO:0000313" key="7">
    <source>
        <dbReference type="EMBL" id="KAG7349105.1"/>
    </source>
</evidence>
<sequence>MSASTGAGIQELMAAETRASQIVAEARMGRGDRMKQAKKDAQELINAYREEKQEEFNNMVLSKGGSEGSASAKLQAETNKEINDMEAQFQKNAQKAVDVLLSKCCEVSLEVPTARVRATQKQAGITA</sequence>
<name>A0A9K3M6W4_9STRA</name>
<protein>
    <recommendedName>
        <fullName evidence="5">V-type proton ATPase subunit G</fullName>
    </recommendedName>
</protein>
<keyword evidence="2 5" id="KW-0813">Transport</keyword>
<organism evidence="8 9">
    <name type="scientific">Nitzschia inconspicua</name>
    <dbReference type="NCBI Taxonomy" id="303405"/>
    <lineage>
        <taxon>Eukaryota</taxon>
        <taxon>Sar</taxon>
        <taxon>Stramenopiles</taxon>
        <taxon>Ochrophyta</taxon>
        <taxon>Bacillariophyta</taxon>
        <taxon>Bacillariophyceae</taxon>
        <taxon>Bacillariophycidae</taxon>
        <taxon>Bacillariales</taxon>
        <taxon>Bacillariaceae</taxon>
        <taxon>Nitzschia</taxon>
    </lineage>
</organism>
<comment type="caution">
    <text evidence="8">The sequence shown here is derived from an EMBL/GenBank/DDBJ whole genome shotgun (WGS) entry which is preliminary data.</text>
</comment>
<dbReference type="PANTHER" id="PTHR12713">
    <property type="entry name" value="VACUOLAR ATP SYNTHASE SUBUNIT G"/>
    <property type="match status" value="1"/>
</dbReference>
<feature type="coiled-coil region" evidence="6">
    <location>
        <begin position="31"/>
        <end position="58"/>
    </location>
</feature>
<dbReference type="NCBIfam" id="TIGR01147">
    <property type="entry name" value="V_ATP_synt_G"/>
    <property type="match status" value="1"/>
</dbReference>
<keyword evidence="6" id="KW-0175">Coiled coil</keyword>
<comment type="subunit">
    <text evidence="5">V-ATPase is a heteromultimeric enzyme made up of two complexes: the ATP-hydrolytic V1 complex and the proton translocation V0 complex.</text>
</comment>
<comment type="similarity">
    <text evidence="1 5">Belongs to the V-ATPase G subunit family.</text>
</comment>
<dbReference type="GO" id="GO:0046961">
    <property type="term" value="F:proton-transporting ATPase activity, rotational mechanism"/>
    <property type="evidence" value="ECO:0007669"/>
    <property type="project" value="InterPro"/>
</dbReference>
<accession>A0A9K3M6W4</accession>
<evidence type="ECO:0000313" key="8">
    <source>
        <dbReference type="EMBL" id="KAG7374733.1"/>
    </source>
</evidence>
<keyword evidence="4 5" id="KW-0406">Ion transport</keyword>
<evidence type="ECO:0000256" key="6">
    <source>
        <dbReference type="SAM" id="Coils"/>
    </source>
</evidence>
<keyword evidence="3 5" id="KW-0375">Hydrogen ion transport</keyword>
<keyword evidence="9" id="KW-1185">Reference proteome</keyword>
<dbReference type="AlphaFoldDB" id="A0A9K3M6W4"/>
<evidence type="ECO:0000256" key="2">
    <source>
        <dbReference type="ARBA" id="ARBA00022448"/>
    </source>
</evidence>
<dbReference type="EMBL" id="JAGRRH010000019">
    <property type="protein sequence ID" value="KAG7349105.1"/>
    <property type="molecule type" value="Genomic_DNA"/>
</dbReference>
<dbReference type="FunFam" id="1.20.5.2950:FF:000001">
    <property type="entry name" value="V-type proton ATPase subunit G"/>
    <property type="match status" value="1"/>
</dbReference>
<reference evidence="8" key="2">
    <citation type="submission" date="2021-04" db="EMBL/GenBank/DDBJ databases">
        <authorList>
            <person name="Podell S."/>
        </authorList>
    </citation>
    <scope>NUCLEOTIDE SEQUENCE</scope>
    <source>
        <strain evidence="8">Hildebrandi</strain>
    </source>
</reference>
<dbReference type="GO" id="GO:0000221">
    <property type="term" value="C:vacuolar proton-transporting V-type ATPase, V1 domain"/>
    <property type="evidence" value="ECO:0007669"/>
    <property type="project" value="TreeGrafter"/>
</dbReference>
<comment type="function">
    <text evidence="5">Subunit of the V1 complex of vacuolar(H+)-ATPase (V-ATPase), a multisubunit enzyme composed of a peripheral complex (V1) that hydrolyzes ATP and a membrane integral complex (V0) that translocates protons. V-ATPase is responsible for acidifying and maintaining the pH of intracellular compartments and in some cell types, is targeted to the plasma membrane, where it is responsible for acidifying the extracellular environment.</text>
</comment>
<proteinExistence type="inferred from homology"/>
<evidence type="ECO:0000256" key="3">
    <source>
        <dbReference type="ARBA" id="ARBA00022781"/>
    </source>
</evidence>
<dbReference type="EMBL" id="JAGRRH010000001">
    <property type="protein sequence ID" value="KAG7374733.1"/>
    <property type="molecule type" value="Genomic_DNA"/>
</dbReference>
<dbReference type="GO" id="GO:0016887">
    <property type="term" value="F:ATP hydrolysis activity"/>
    <property type="evidence" value="ECO:0007669"/>
    <property type="project" value="TreeGrafter"/>
</dbReference>
<evidence type="ECO:0000313" key="9">
    <source>
        <dbReference type="Proteomes" id="UP000693970"/>
    </source>
</evidence>
<dbReference type="Proteomes" id="UP000693970">
    <property type="component" value="Unassembled WGS sequence"/>
</dbReference>
<reference evidence="8" key="1">
    <citation type="journal article" date="2021" name="Sci. Rep.">
        <title>Diploid genomic architecture of Nitzschia inconspicua, an elite biomass production diatom.</title>
        <authorList>
            <person name="Oliver A."/>
            <person name="Podell S."/>
            <person name="Pinowska A."/>
            <person name="Traller J.C."/>
            <person name="Smith S.R."/>
            <person name="McClure R."/>
            <person name="Beliaev A."/>
            <person name="Bohutskyi P."/>
            <person name="Hill E.A."/>
            <person name="Rabines A."/>
            <person name="Zheng H."/>
            <person name="Allen L.Z."/>
            <person name="Kuo A."/>
            <person name="Grigoriev I.V."/>
            <person name="Allen A.E."/>
            <person name="Hazlebeck D."/>
            <person name="Allen E.E."/>
        </authorList>
    </citation>
    <scope>NUCLEOTIDE SEQUENCE</scope>
    <source>
        <strain evidence="8">Hildebrandi</strain>
    </source>
</reference>
<dbReference type="PANTHER" id="PTHR12713:SF11">
    <property type="entry name" value="V-TYPE PROTON ATPASE SUBUNIT G"/>
    <property type="match status" value="1"/>
</dbReference>
<dbReference type="OrthoDB" id="250802at2759"/>
<dbReference type="InterPro" id="IPR005124">
    <property type="entry name" value="V-ATPase_G"/>
</dbReference>
<evidence type="ECO:0000256" key="5">
    <source>
        <dbReference type="RuleBase" id="RU364019"/>
    </source>
</evidence>
<dbReference type="Pfam" id="PF03179">
    <property type="entry name" value="V-ATPase_G"/>
    <property type="match status" value="1"/>
</dbReference>
<evidence type="ECO:0000256" key="4">
    <source>
        <dbReference type="ARBA" id="ARBA00023065"/>
    </source>
</evidence>
<evidence type="ECO:0000256" key="1">
    <source>
        <dbReference type="ARBA" id="ARBA00010066"/>
    </source>
</evidence>